<evidence type="ECO:0000313" key="8">
    <source>
        <dbReference type="EMBL" id="KAJ9177599.1"/>
    </source>
</evidence>
<dbReference type="Gene3D" id="3.30.710.10">
    <property type="entry name" value="Potassium Channel Kv1.1, Chain A"/>
    <property type="match status" value="1"/>
</dbReference>
<evidence type="ECO:0000259" key="6">
    <source>
        <dbReference type="PROSITE" id="PS50097"/>
    </source>
</evidence>
<proteinExistence type="inferred from homology"/>
<evidence type="ECO:0000259" key="7">
    <source>
        <dbReference type="PROSITE" id="PS51649"/>
    </source>
</evidence>
<accession>A0ABQ9MBG8</accession>
<name>A0ABQ9MBG8_HEVBR</name>
<comment type="similarity">
    <text evidence="3">Belongs to the NPH3 family.</text>
</comment>
<gene>
    <name evidence="8" type="ORF">P3X46_012802</name>
</gene>
<dbReference type="InterPro" id="IPR000210">
    <property type="entry name" value="BTB/POZ_dom"/>
</dbReference>
<dbReference type="PROSITE" id="PS51649">
    <property type="entry name" value="NPH3"/>
    <property type="match status" value="1"/>
</dbReference>
<organism evidence="8 9">
    <name type="scientific">Hevea brasiliensis</name>
    <name type="common">Para rubber tree</name>
    <name type="synonym">Siphonia brasiliensis</name>
    <dbReference type="NCBI Taxonomy" id="3981"/>
    <lineage>
        <taxon>Eukaryota</taxon>
        <taxon>Viridiplantae</taxon>
        <taxon>Streptophyta</taxon>
        <taxon>Embryophyta</taxon>
        <taxon>Tracheophyta</taxon>
        <taxon>Spermatophyta</taxon>
        <taxon>Magnoliopsida</taxon>
        <taxon>eudicotyledons</taxon>
        <taxon>Gunneridae</taxon>
        <taxon>Pentapetalae</taxon>
        <taxon>rosids</taxon>
        <taxon>fabids</taxon>
        <taxon>Malpighiales</taxon>
        <taxon>Euphorbiaceae</taxon>
        <taxon>Crotonoideae</taxon>
        <taxon>Micrandreae</taxon>
        <taxon>Hevea</taxon>
    </lineage>
</organism>
<dbReference type="Pfam" id="PF03000">
    <property type="entry name" value="NPH3"/>
    <property type="match status" value="1"/>
</dbReference>
<keyword evidence="9" id="KW-1185">Reference proteome</keyword>
<comment type="caution">
    <text evidence="8">The sequence shown here is derived from an EMBL/GenBank/DDBJ whole genome shotgun (WGS) entry which is preliminary data.</text>
</comment>
<keyword evidence="4" id="KW-0175">Coiled coil</keyword>
<comment type="pathway">
    <text evidence="1">Protein modification; protein ubiquitination.</text>
</comment>
<dbReference type="SMART" id="SM00225">
    <property type="entry name" value="BTB"/>
    <property type="match status" value="1"/>
</dbReference>
<evidence type="ECO:0000256" key="1">
    <source>
        <dbReference type="ARBA" id="ARBA00004906"/>
    </source>
</evidence>
<keyword evidence="2" id="KW-0833">Ubl conjugation pathway</keyword>
<evidence type="ECO:0000313" key="9">
    <source>
        <dbReference type="Proteomes" id="UP001174677"/>
    </source>
</evidence>
<dbReference type="EMBL" id="JARPOI010000007">
    <property type="protein sequence ID" value="KAJ9177599.1"/>
    <property type="molecule type" value="Genomic_DNA"/>
</dbReference>
<dbReference type="PANTHER" id="PTHR32370">
    <property type="entry name" value="OS12G0117600 PROTEIN"/>
    <property type="match status" value="1"/>
</dbReference>
<dbReference type="SUPFAM" id="SSF54695">
    <property type="entry name" value="POZ domain"/>
    <property type="match status" value="1"/>
</dbReference>
<feature type="domain" description="NPH3" evidence="7">
    <location>
        <begin position="274"/>
        <end position="570"/>
    </location>
</feature>
<dbReference type="InterPro" id="IPR027356">
    <property type="entry name" value="NPH3_dom"/>
</dbReference>
<dbReference type="InterPro" id="IPR043454">
    <property type="entry name" value="NPH3/RPT2-like"/>
</dbReference>
<reference evidence="8" key="1">
    <citation type="journal article" date="2023" name="Plant Biotechnol. J.">
        <title>Chromosome-level wild Hevea brasiliensis genome provides new tools for genomic-assisted breeding and valuable loci to elevate rubber yield.</title>
        <authorList>
            <person name="Cheng H."/>
            <person name="Song X."/>
            <person name="Hu Y."/>
            <person name="Wu T."/>
            <person name="Yang Q."/>
            <person name="An Z."/>
            <person name="Feng S."/>
            <person name="Deng Z."/>
            <person name="Wu W."/>
            <person name="Zeng X."/>
            <person name="Tu M."/>
            <person name="Wang X."/>
            <person name="Huang H."/>
        </authorList>
    </citation>
    <scope>NUCLEOTIDE SEQUENCE</scope>
    <source>
        <strain evidence="8">MT/VB/25A 57/8</strain>
    </source>
</reference>
<sequence length="686" mass="77822">MLTSPAHLTPVPFQPHTSFSHLLLSPHFSHFILSTFPISFSLPSSSNKEFCYLLFCSYTVAMKKSLPVARPHSSESDSDIDQLYDQSIIVPTKVIAMADSFQKKEHSWFVTSPIPTDLSIQVQDITFTVHKYPLVSKCGYIGRLELQPSISNFGYELKLENFPGGSETFEVILKFCYGLPIDLNPHNIAALRCASEFLEMSEELEDGNLISKTEAFLTFVVLSSWKDSITVLKSCEALSPWAENLQIVRRCCDSIAWKASRNNSSIADVVNEEGWWFDDVATLRIDHFMRIITAIRAKGTTPEITGKCIMHYATRWLPGVDVELEGLRGYGYGKNELQFSILSGRNEDEGVGHSKQQKTIIESLVSLLPPQQEAVPCKFLSKMLKMAIVYSASSALIAELEKRVGLTLENASVNDLLIPNYKTEDQGKMIKQQEHRTMYNIDVVQRIVEYFLMHEHEQQQLQPMSGKSNVSKLMDSYLSEIARDPNLSITKFQVLAEALPENARTCDDGLYRAIDTYLKTHPSLSELDRKKICKVMNCEKLSLDACMHAAQNERLPLRTVIQVLFSEQVKMRAAMRGKELAAIGNNSEQEVTQTPTEIDIVTLKAELENVKEKMAELQRDYSELQHEYAMLNNNHKNLSGWILSWKKIRKSALFNRKVDGDESSEEQQRSKPLAHKGKFRRRQSVS</sequence>
<feature type="compositionally biased region" description="Basic residues" evidence="5">
    <location>
        <begin position="672"/>
        <end position="686"/>
    </location>
</feature>
<evidence type="ECO:0000256" key="4">
    <source>
        <dbReference type="SAM" id="Coils"/>
    </source>
</evidence>
<dbReference type="PROSITE" id="PS50097">
    <property type="entry name" value="BTB"/>
    <property type="match status" value="1"/>
</dbReference>
<feature type="coiled-coil region" evidence="4">
    <location>
        <begin position="600"/>
        <end position="634"/>
    </location>
</feature>
<dbReference type="Proteomes" id="UP001174677">
    <property type="component" value="Chromosome 7"/>
</dbReference>
<evidence type="ECO:0008006" key="10">
    <source>
        <dbReference type="Google" id="ProtNLM"/>
    </source>
</evidence>
<feature type="region of interest" description="Disordered" evidence="5">
    <location>
        <begin position="657"/>
        <end position="686"/>
    </location>
</feature>
<dbReference type="InterPro" id="IPR011333">
    <property type="entry name" value="SKP1/BTB/POZ_sf"/>
</dbReference>
<protein>
    <recommendedName>
        <fullName evidence="10">NPH3 domain-containing protein</fullName>
    </recommendedName>
</protein>
<feature type="domain" description="BTB" evidence="6">
    <location>
        <begin position="116"/>
        <end position="185"/>
    </location>
</feature>
<evidence type="ECO:0000256" key="3">
    <source>
        <dbReference type="PROSITE-ProRule" id="PRU00982"/>
    </source>
</evidence>
<evidence type="ECO:0000256" key="2">
    <source>
        <dbReference type="ARBA" id="ARBA00022786"/>
    </source>
</evidence>
<evidence type="ECO:0000256" key="5">
    <source>
        <dbReference type="SAM" id="MobiDB-lite"/>
    </source>
</evidence>